<feature type="coiled-coil region" evidence="10">
    <location>
        <begin position="589"/>
        <end position="623"/>
    </location>
</feature>
<evidence type="ECO:0000256" key="7">
    <source>
        <dbReference type="ARBA" id="ARBA00022840"/>
    </source>
</evidence>
<dbReference type="Pfam" id="PF00072">
    <property type="entry name" value="Response_reg"/>
    <property type="match status" value="1"/>
</dbReference>
<dbReference type="Pfam" id="PF00512">
    <property type="entry name" value="HisKA"/>
    <property type="match status" value="1"/>
</dbReference>
<dbReference type="eggNOG" id="COG5000">
    <property type="taxonomic scope" value="Bacteria"/>
</dbReference>
<dbReference type="Pfam" id="PF00989">
    <property type="entry name" value="PAS"/>
    <property type="match status" value="3"/>
</dbReference>
<feature type="domain" description="PAC" evidence="14">
    <location>
        <begin position="229"/>
        <end position="280"/>
    </location>
</feature>
<dbReference type="InterPro" id="IPR013767">
    <property type="entry name" value="PAS_fold"/>
</dbReference>
<evidence type="ECO:0000259" key="12">
    <source>
        <dbReference type="PROSITE" id="PS50110"/>
    </source>
</evidence>
<gene>
    <name evidence="15" type="ordered locus">Mnod_6212</name>
</gene>
<reference evidence="15 16" key="1">
    <citation type="submission" date="2009-01" db="EMBL/GenBank/DDBJ databases">
        <title>Complete sequence of chromosome of Methylobacterium nodulans ORS 2060.</title>
        <authorList>
            <consortium name="US DOE Joint Genome Institute"/>
            <person name="Lucas S."/>
            <person name="Copeland A."/>
            <person name="Lapidus A."/>
            <person name="Glavina del Rio T."/>
            <person name="Dalin E."/>
            <person name="Tice H."/>
            <person name="Bruce D."/>
            <person name="Goodwin L."/>
            <person name="Pitluck S."/>
            <person name="Sims D."/>
            <person name="Brettin T."/>
            <person name="Detter J.C."/>
            <person name="Han C."/>
            <person name="Larimer F."/>
            <person name="Land M."/>
            <person name="Hauser L."/>
            <person name="Kyrpides N."/>
            <person name="Ivanova N."/>
            <person name="Marx C.J."/>
            <person name="Richardson P."/>
        </authorList>
    </citation>
    <scope>NUCLEOTIDE SEQUENCE [LARGE SCALE GENOMIC DNA]</scope>
    <source>
        <strain evidence="16">LMG 21967 / CNCM I-2342 / ORS 2060</strain>
    </source>
</reference>
<dbReference type="STRING" id="460265.Mnod_6212"/>
<dbReference type="EMBL" id="CP001349">
    <property type="protein sequence ID" value="ACL61019.1"/>
    <property type="molecule type" value="Genomic_DNA"/>
</dbReference>
<accession>B8IVG8</accession>
<dbReference type="PRINTS" id="PR00344">
    <property type="entry name" value="BCTRLSENSOR"/>
</dbReference>
<keyword evidence="8" id="KW-0902">Two-component regulatory system</keyword>
<dbReference type="InterPro" id="IPR035965">
    <property type="entry name" value="PAS-like_dom_sf"/>
</dbReference>
<dbReference type="InterPro" id="IPR029016">
    <property type="entry name" value="GAF-like_dom_sf"/>
</dbReference>
<dbReference type="InterPro" id="IPR001610">
    <property type="entry name" value="PAC"/>
</dbReference>
<dbReference type="InterPro" id="IPR036097">
    <property type="entry name" value="HisK_dim/P_sf"/>
</dbReference>
<dbReference type="InterPro" id="IPR004358">
    <property type="entry name" value="Sig_transdc_His_kin-like_C"/>
</dbReference>
<evidence type="ECO:0000313" key="15">
    <source>
        <dbReference type="EMBL" id="ACL61019.1"/>
    </source>
</evidence>
<dbReference type="GO" id="GO:0006355">
    <property type="term" value="P:regulation of DNA-templated transcription"/>
    <property type="evidence" value="ECO:0007669"/>
    <property type="project" value="InterPro"/>
</dbReference>
<feature type="domain" description="Histidine kinase" evidence="11">
    <location>
        <begin position="632"/>
        <end position="856"/>
    </location>
</feature>
<dbReference type="CDD" id="cd00130">
    <property type="entry name" value="PAS"/>
    <property type="match status" value="3"/>
</dbReference>
<proteinExistence type="predicted"/>
<dbReference type="PROSITE" id="PS50110">
    <property type="entry name" value="RESPONSE_REGULATORY"/>
    <property type="match status" value="1"/>
</dbReference>
<dbReference type="PROSITE" id="PS50112">
    <property type="entry name" value="PAS"/>
    <property type="match status" value="3"/>
</dbReference>
<dbReference type="Gene3D" id="3.30.450.40">
    <property type="match status" value="1"/>
</dbReference>
<evidence type="ECO:0000256" key="4">
    <source>
        <dbReference type="ARBA" id="ARBA00022679"/>
    </source>
</evidence>
<dbReference type="Pfam" id="PF02518">
    <property type="entry name" value="HATPase_c"/>
    <property type="match status" value="1"/>
</dbReference>
<dbReference type="Gene3D" id="3.40.50.2300">
    <property type="match status" value="1"/>
</dbReference>
<dbReference type="InterPro" id="IPR003018">
    <property type="entry name" value="GAF"/>
</dbReference>
<comment type="catalytic activity">
    <reaction evidence="1">
        <text>ATP + protein L-histidine = ADP + protein N-phospho-L-histidine.</text>
        <dbReference type="EC" id="2.7.13.3"/>
    </reaction>
</comment>
<dbReference type="SMART" id="SM00065">
    <property type="entry name" value="GAF"/>
    <property type="match status" value="1"/>
</dbReference>
<dbReference type="SMART" id="SM00086">
    <property type="entry name" value="PAC"/>
    <property type="match status" value="3"/>
</dbReference>
<feature type="domain" description="Response regulatory" evidence="12">
    <location>
        <begin position="879"/>
        <end position="995"/>
    </location>
</feature>
<feature type="domain" description="PAS" evidence="13">
    <location>
        <begin position="22"/>
        <end position="95"/>
    </location>
</feature>
<keyword evidence="6 15" id="KW-0418">Kinase</keyword>
<dbReference type="eggNOG" id="COG0784">
    <property type="taxonomic scope" value="Bacteria"/>
</dbReference>
<dbReference type="OrthoDB" id="9796100at2"/>
<evidence type="ECO:0000256" key="3">
    <source>
        <dbReference type="ARBA" id="ARBA00022553"/>
    </source>
</evidence>
<feature type="domain" description="PAC" evidence="14">
    <location>
        <begin position="96"/>
        <end position="149"/>
    </location>
</feature>
<organism evidence="15 16">
    <name type="scientific">Methylobacterium nodulans (strain LMG 21967 / CNCM I-2342 / ORS 2060)</name>
    <dbReference type="NCBI Taxonomy" id="460265"/>
    <lineage>
        <taxon>Bacteria</taxon>
        <taxon>Pseudomonadati</taxon>
        <taxon>Pseudomonadota</taxon>
        <taxon>Alphaproteobacteria</taxon>
        <taxon>Hyphomicrobiales</taxon>
        <taxon>Methylobacteriaceae</taxon>
        <taxon>Methylobacterium</taxon>
    </lineage>
</organism>
<feature type="domain" description="PAS" evidence="13">
    <location>
        <begin position="150"/>
        <end position="225"/>
    </location>
</feature>
<keyword evidence="10" id="KW-0175">Coiled coil</keyword>
<dbReference type="NCBIfam" id="TIGR00229">
    <property type="entry name" value="sensory_box"/>
    <property type="match status" value="3"/>
</dbReference>
<dbReference type="InterPro" id="IPR000700">
    <property type="entry name" value="PAS-assoc_C"/>
</dbReference>
<dbReference type="PANTHER" id="PTHR43065:SF42">
    <property type="entry name" value="TWO-COMPONENT SENSOR PPRA"/>
    <property type="match status" value="1"/>
</dbReference>
<dbReference type="CDD" id="cd16919">
    <property type="entry name" value="HATPase_CckA-like"/>
    <property type="match status" value="1"/>
</dbReference>
<name>B8IVG8_METNO</name>
<evidence type="ECO:0000256" key="6">
    <source>
        <dbReference type="ARBA" id="ARBA00022777"/>
    </source>
</evidence>
<dbReference type="eggNOG" id="COG4191">
    <property type="taxonomic scope" value="Bacteria"/>
</dbReference>
<dbReference type="SMART" id="SM00091">
    <property type="entry name" value="PAS"/>
    <property type="match status" value="3"/>
</dbReference>
<keyword evidence="3 9" id="KW-0597">Phosphoprotein</keyword>
<dbReference type="SMART" id="SM00387">
    <property type="entry name" value="HATPase_c"/>
    <property type="match status" value="1"/>
</dbReference>
<feature type="domain" description="PAC" evidence="14">
    <location>
        <begin position="359"/>
        <end position="411"/>
    </location>
</feature>
<sequence length="999" mass="109363">MLEDRNARHHEQLPMSGSSGARQDYYRAIIESAVDFAIFAMDQDGRVTDWNQGATHILGWSRSEILGQLARMIFTPEEQAEGRPEQEMRTALACGRAMDERWHRRKDGSRFWGVGELMPLRTEAGEVEGFVKILRDRTVQHEQEERLRAQASTLQTITDHVSEAVFQLNADGNITFVNPAAEAMFGWSVEELLGRNLHEALHHHYPDGRPYPADDCLLSAALRTGEVLRGHEEVFFHRDGTPRHVLCTNAPVRVDGRIASTVLTITDIAERKQAEAALAETTRRLNAVLDNATVAVFLMDDRQHCAYMNAAAEQLTGYTLAETQGRPLHDVIHHTRPDGSPFPLHECAIDRAFPENAQTQGEEVFVHKDGHFYPVAFNASPVRDEASRTIGTIIEVRDISAEKAREAALRESTERLASERHALEVLNRTGTRIAAELELDRLVQTVVDAGVELTGAQFGAFFYNVLDEAGGKYMLYALSGAERSAFEKFGMPRATAVFAPTFLGEGVIRSADILKDERYGRNAPHSGMPRGHLPVRSYLAVPVTSRSGEVIGGLFFGHPEPDVFSARSEALMSGLAAQAAIGIDNARLFQAAQQAAATLEQRVEERTAELQRTEEALRQAQKMEAVGQLTGGLAHDFNNLLTGISGSLELLQTRMAQGRLTDLDRYINAAQGASKRAAALTHRLLAFSRRQTLDPKPTDVNGLISGMEELIRRTVGPAIKIEVVGAAGLWPALVDPPQLENALLNLCINARDAMPEGGRITIETANKWLDDRAARERDLPPGQYLSLCVTDTGTGMTPEVIAKAFDPFFTTKPIGQGTGLGLSMIYGFVRQSGGQVRIYSEVGQGTTMCLYLPRHYGEAEEGDVLAGLSDAPRAEQGETVLIVDDEPSVRMLVTEVLEDLGYTAIEAADGPAGLKVLQSDVRVDLLVTDVGLPGGMNGRQVADAGREVRPGLKVLFITGYAENAAIGNGYLEPGMQVLTKPFVMEALAGRIREMIESRS</sequence>
<evidence type="ECO:0000256" key="8">
    <source>
        <dbReference type="ARBA" id="ARBA00023012"/>
    </source>
</evidence>
<evidence type="ECO:0000256" key="1">
    <source>
        <dbReference type="ARBA" id="ARBA00000085"/>
    </source>
</evidence>
<dbReference type="EC" id="2.7.13.3" evidence="2"/>
<dbReference type="SMART" id="SM00448">
    <property type="entry name" value="REC"/>
    <property type="match status" value="1"/>
</dbReference>
<dbReference type="PROSITE" id="PS50113">
    <property type="entry name" value="PAC"/>
    <property type="match status" value="3"/>
</dbReference>
<dbReference type="GO" id="GO:0000155">
    <property type="term" value="F:phosphorelay sensor kinase activity"/>
    <property type="evidence" value="ECO:0007669"/>
    <property type="project" value="InterPro"/>
</dbReference>
<dbReference type="PANTHER" id="PTHR43065">
    <property type="entry name" value="SENSOR HISTIDINE KINASE"/>
    <property type="match status" value="1"/>
</dbReference>
<dbReference type="Pfam" id="PF13185">
    <property type="entry name" value="GAF_2"/>
    <property type="match status" value="1"/>
</dbReference>
<dbReference type="SMART" id="SM00388">
    <property type="entry name" value="HisKA"/>
    <property type="match status" value="1"/>
</dbReference>
<dbReference type="CDD" id="cd00082">
    <property type="entry name" value="HisKA"/>
    <property type="match status" value="1"/>
</dbReference>
<dbReference type="CDD" id="cd18161">
    <property type="entry name" value="REC_hyHK_blue-like"/>
    <property type="match status" value="1"/>
</dbReference>
<dbReference type="InterPro" id="IPR005467">
    <property type="entry name" value="His_kinase_dom"/>
</dbReference>
<dbReference type="SUPFAM" id="SSF55785">
    <property type="entry name" value="PYP-like sensor domain (PAS domain)"/>
    <property type="match status" value="3"/>
</dbReference>
<dbReference type="Gene3D" id="3.30.450.20">
    <property type="entry name" value="PAS domain"/>
    <property type="match status" value="3"/>
</dbReference>
<evidence type="ECO:0000259" key="14">
    <source>
        <dbReference type="PROSITE" id="PS50113"/>
    </source>
</evidence>
<feature type="domain" description="PAS" evidence="13">
    <location>
        <begin position="281"/>
        <end position="333"/>
    </location>
</feature>
<protein>
    <recommendedName>
        <fullName evidence="2">histidine kinase</fullName>
        <ecNumber evidence="2">2.7.13.3</ecNumber>
    </recommendedName>
</protein>
<dbReference type="Proteomes" id="UP000008207">
    <property type="component" value="Chromosome"/>
</dbReference>
<keyword evidence="5" id="KW-0547">Nucleotide-binding</keyword>
<dbReference type="SUPFAM" id="SSF55781">
    <property type="entry name" value="GAF domain-like"/>
    <property type="match status" value="1"/>
</dbReference>
<dbReference type="InterPro" id="IPR001789">
    <property type="entry name" value="Sig_transdc_resp-reg_receiver"/>
</dbReference>
<dbReference type="SUPFAM" id="SSF55874">
    <property type="entry name" value="ATPase domain of HSP90 chaperone/DNA topoisomerase II/histidine kinase"/>
    <property type="match status" value="1"/>
</dbReference>
<dbReference type="InterPro" id="IPR036890">
    <property type="entry name" value="HATPase_C_sf"/>
</dbReference>
<dbReference type="Gene3D" id="3.30.565.10">
    <property type="entry name" value="Histidine kinase-like ATPase, C-terminal domain"/>
    <property type="match status" value="1"/>
</dbReference>
<dbReference type="GO" id="GO:0005524">
    <property type="term" value="F:ATP binding"/>
    <property type="evidence" value="ECO:0007669"/>
    <property type="project" value="UniProtKB-KW"/>
</dbReference>
<evidence type="ECO:0000313" key="16">
    <source>
        <dbReference type="Proteomes" id="UP000008207"/>
    </source>
</evidence>
<dbReference type="InterPro" id="IPR003661">
    <property type="entry name" value="HisK_dim/P_dom"/>
</dbReference>
<keyword evidence="7" id="KW-0067">ATP-binding</keyword>
<dbReference type="InterPro" id="IPR003594">
    <property type="entry name" value="HATPase_dom"/>
</dbReference>
<dbReference type="Gene3D" id="1.10.287.130">
    <property type="match status" value="1"/>
</dbReference>
<dbReference type="InterPro" id="IPR000014">
    <property type="entry name" value="PAS"/>
</dbReference>
<evidence type="ECO:0000256" key="2">
    <source>
        <dbReference type="ARBA" id="ARBA00012438"/>
    </source>
</evidence>
<feature type="modified residue" description="4-aspartylphosphate" evidence="9">
    <location>
        <position position="929"/>
    </location>
</feature>
<dbReference type="HOGENOM" id="CLU_000445_114_51_5"/>
<keyword evidence="4" id="KW-0808">Transferase</keyword>
<dbReference type="KEGG" id="mno:Mnod_6212"/>
<dbReference type="AlphaFoldDB" id="B8IVG8"/>
<keyword evidence="16" id="KW-1185">Reference proteome</keyword>
<dbReference type="PROSITE" id="PS50109">
    <property type="entry name" value="HIS_KIN"/>
    <property type="match status" value="1"/>
</dbReference>
<dbReference type="InterPro" id="IPR011006">
    <property type="entry name" value="CheY-like_superfamily"/>
</dbReference>
<dbReference type="eggNOG" id="COG2203">
    <property type="taxonomic scope" value="Bacteria"/>
</dbReference>
<dbReference type="SUPFAM" id="SSF47384">
    <property type="entry name" value="Homodimeric domain of signal transducing histidine kinase"/>
    <property type="match status" value="1"/>
</dbReference>
<evidence type="ECO:0000259" key="11">
    <source>
        <dbReference type="PROSITE" id="PS50109"/>
    </source>
</evidence>
<evidence type="ECO:0000256" key="10">
    <source>
        <dbReference type="SAM" id="Coils"/>
    </source>
</evidence>
<dbReference type="SUPFAM" id="SSF52172">
    <property type="entry name" value="CheY-like"/>
    <property type="match status" value="1"/>
</dbReference>
<evidence type="ECO:0000259" key="13">
    <source>
        <dbReference type="PROSITE" id="PS50112"/>
    </source>
</evidence>
<evidence type="ECO:0000256" key="9">
    <source>
        <dbReference type="PROSITE-ProRule" id="PRU00169"/>
    </source>
</evidence>
<evidence type="ECO:0000256" key="5">
    <source>
        <dbReference type="ARBA" id="ARBA00022741"/>
    </source>
</evidence>